<dbReference type="PANTHER" id="PTHR34130:SF5">
    <property type="entry name" value="OS08G0243800 PROTEIN"/>
    <property type="match status" value="1"/>
</dbReference>
<dbReference type="PANTHER" id="PTHR34130">
    <property type="entry name" value="OS08G0243800 PROTEIN"/>
    <property type="match status" value="1"/>
</dbReference>
<sequence length="315" mass="35183">MGFGINFETDKLWITPDAAMCTRWEEDEEETLSLCDLITELGAHTGVGLPVEREAALRESNLGSSHRQDFDFDFDFDLGRSSSTAYNICPADDLFHQGRLLPLAHFPYSKSNSTHENRLLLNEKVQAWRTDSQTKGYYFASHKNLQQGNLATSTGDSSTSKQANRKSKSPSSASKTGLKWQQLLTPGLIKTPPMKMEDIRLKQVGNPNNNRADNSFLKRSVSCNYQEGQMFGKMKPKTVNFQQKSKSVEENLCVKETPTRSLAPLNRCTSMKSVQSPLNLGRGSAKSATSRSAIFGSTATRSKWIFPKLLFCSIF</sequence>
<proteinExistence type="predicted"/>
<name>A0AA38C1G5_TAXCH</name>
<comment type="caution">
    <text evidence="2">The sequence shown here is derived from an EMBL/GenBank/DDBJ whole genome shotgun (WGS) entry which is preliminary data.</text>
</comment>
<dbReference type="Proteomes" id="UP000824469">
    <property type="component" value="Unassembled WGS sequence"/>
</dbReference>
<dbReference type="EMBL" id="JAHRHJ020003377">
    <property type="protein sequence ID" value="KAH9291842.1"/>
    <property type="molecule type" value="Genomic_DNA"/>
</dbReference>
<evidence type="ECO:0000256" key="1">
    <source>
        <dbReference type="SAM" id="MobiDB-lite"/>
    </source>
</evidence>
<reference evidence="2 3" key="1">
    <citation type="journal article" date="2021" name="Nat. Plants">
        <title>The Taxus genome provides insights into paclitaxel biosynthesis.</title>
        <authorList>
            <person name="Xiong X."/>
            <person name="Gou J."/>
            <person name="Liao Q."/>
            <person name="Li Y."/>
            <person name="Zhou Q."/>
            <person name="Bi G."/>
            <person name="Li C."/>
            <person name="Du R."/>
            <person name="Wang X."/>
            <person name="Sun T."/>
            <person name="Guo L."/>
            <person name="Liang H."/>
            <person name="Lu P."/>
            <person name="Wu Y."/>
            <person name="Zhang Z."/>
            <person name="Ro D.K."/>
            <person name="Shang Y."/>
            <person name="Huang S."/>
            <person name="Yan J."/>
        </authorList>
    </citation>
    <scope>NUCLEOTIDE SEQUENCE [LARGE SCALE GENOMIC DNA]</scope>
    <source>
        <strain evidence="2">Ta-2019</strain>
    </source>
</reference>
<evidence type="ECO:0000313" key="2">
    <source>
        <dbReference type="EMBL" id="KAH9291842.1"/>
    </source>
</evidence>
<feature type="region of interest" description="Disordered" evidence="1">
    <location>
        <begin position="149"/>
        <end position="177"/>
    </location>
</feature>
<organism evidence="2 3">
    <name type="scientific">Taxus chinensis</name>
    <name type="common">Chinese yew</name>
    <name type="synonym">Taxus wallichiana var. chinensis</name>
    <dbReference type="NCBI Taxonomy" id="29808"/>
    <lineage>
        <taxon>Eukaryota</taxon>
        <taxon>Viridiplantae</taxon>
        <taxon>Streptophyta</taxon>
        <taxon>Embryophyta</taxon>
        <taxon>Tracheophyta</taxon>
        <taxon>Spermatophyta</taxon>
        <taxon>Pinopsida</taxon>
        <taxon>Pinidae</taxon>
        <taxon>Conifers II</taxon>
        <taxon>Cupressales</taxon>
        <taxon>Taxaceae</taxon>
        <taxon>Taxus</taxon>
    </lineage>
</organism>
<dbReference type="AlphaFoldDB" id="A0AA38C1G5"/>
<evidence type="ECO:0000313" key="3">
    <source>
        <dbReference type="Proteomes" id="UP000824469"/>
    </source>
</evidence>
<keyword evidence="3" id="KW-1185">Reference proteome</keyword>
<accession>A0AA38C1G5</accession>
<feature type="compositionally biased region" description="Polar residues" evidence="1">
    <location>
        <begin position="149"/>
        <end position="162"/>
    </location>
</feature>
<protein>
    <submittedName>
        <fullName evidence="2">Uncharacterized protein</fullName>
    </submittedName>
</protein>
<gene>
    <name evidence="2" type="ORF">KI387_042967</name>
</gene>